<keyword evidence="5 6" id="KW-0472">Membrane</keyword>
<dbReference type="AlphaFoldDB" id="A0A5N0T598"/>
<dbReference type="InterPro" id="IPR012809">
    <property type="entry name" value="ECF_CbiQ"/>
</dbReference>
<reference evidence="8" key="1">
    <citation type="submission" date="2019-09" db="EMBL/GenBank/DDBJ databases">
        <title>Mumia zhuanghuii sp. nov. isolated from the intestinal contents of plateau pika (Ochotona curzoniae) in the Qinghai-Tibet plateau of China.</title>
        <authorList>
            <person name="Tian Z."/>
        </authorList>
    </citation>
    <scope>NUCLEOTIDE SEQUENCE [LARGE SCALE GENOMIC DNA]</scope>
    <source>
        <strain evidence="8">L-033</strain>
    </source>
</reference>
<dbReference type="NCBIfam" id="TIGR02454">
    <property type="entry name" value="ECF_T_CbiQ"/>
    <property type="match status" value="1"/>
</dbReference>
<dbReference type="GO" id="GO:0043190">
    <property type="term" value="C:ATP-binding cassette (ABC) transporter complex"/>
    <property type="evidence" value="ECO:0007669"/>
    <property type="project" value="InterPro"/>
</dbReference>
<keyword evidence="4 6" id="KW-1133">Transmembrane helix</keyword>
<dbReference type="GO" id="GO:0006824">
    <property type="term" value="P:cobalt ion transport"/>
    <property type="evidence" value="ECO:0007669"/>
    <property type="project" value="InterPro"/>
</dbReference>
<evidence type="ECO:0000256" key="6">
    <source>
        <dbReference type="SAM" id="Phobius"/>
    </source>
</evidence>
<feature type="transmembrane region" description="Helical" evidence="6">
    <location>
        <begin position="44"/>
        <end position="63"/>
    </location>
</feature>
<gene>
    <name evidence="7" type="primary">cbiQ</name>
    <name evidence="7" type="ORF">F6B40_14740</name>
</gene>
<feature type="transmembrane region" description="Helical" evidence="6">
    <location>
        <begin position="70"/>
        <end position="87"/>
    </location>
</feature>
<dbReference type="Pfam" id="PF02361">
    <property type="entry name" value="CbiQ"/>
    <property type="match status" value="1"/>
</dbReference>
<dbReference type="Proteomes" id="UP000326838">
    <property type="component" value="Unassembled WGS sequence"/>
</dbReference>
<evidence type="ECO:0000313" key="7">
    <source>
        <dbReference type="EMBL" id="KAA9129948.1"/>
    </source>
</evidence>
<organism evidence="7 8">
    <name type="scientific">Microbacterium caowuchunii</name>
    <dbReference type="NCBI Taxonomy" id="2614638"/>
    <lineage>
        <taxon>Bacteria</taxon>
        <taxon>Bacillati</taxon>
        <taxon>Actinomycetota</taxon>
        <taxon>Actinomycetes</taxon>
        <taxon>Micrococcales</taxon>
        <taxon>Microbacteriaceae</taxon>
        <taxon>Microbacterium</taxon>
    </lineage>
</organism>
<dbReference type="InterPro" id="IPR051611">
    <property type="entry name" value="ECF_transporter_component"/>
</dbReference>
<feature type="transmembrane region" description="Helical" evidence="6">
    <location>
        <begin position="21"/>
        <end position="38"/>
    </location>
</feature>
<dbReference type="RefSeq" id="WP_150895377.1">
    <property type="nucleotide sequence ID" value="NZ_VYUY01000022.1"/>
</dbReference>
<dbReference type="InterPro" id="IPR003339">
    <property type="entry name" value="ABC/ECF_trnsptr_transmembrane"/>
</dbReference>
<dbReference type="PANTHER" id="PTHR34857:SF2">
    <property type="entry name" value="SLL0384 PROTEIN"/>
    <property type="match status" value="1"/>
</dbReference>
<keyword evidence="8" id="KW-1185">Reference proteome</keyword>
<name>A0A5N0T598_9MICO</name>
<sequence length="219" mass="23803">MVPERTDAEGGQTWLHRLTPRTKLIALIVAAVVIVATPREWVPVFAGYALMLLGLLAAVRVPLRLLVRRLSIEIPFVVFAILMPFVATGPRVDVGGIALSVEGLWGAWALLAKATLALLAAIVFTATTEPRRIVAALESLRMPAQLTAIIGFMLRYLDVIGEESARMRIARESRGFGTRGLRDWRTLAQGVGALFVRAHARGERVHLAMLARGHSEGSA</sequence>
<keyword evidence="2" id="KW-1003">Cell membrane</keyword>
<dbReference type="EMBL" id="VYUY01000022">
    <property type="protein sequence ID" value="KAA9129948.1"/>
    <property type="molecule type" value="Genomic_DNA"/>
</dbReference>
<keyword evidence="3 6" id="KW-0812">Transmembrane</keyword>
<dbReference type="CDD" id="cd16914">
    <property type="entry name" value="EcfT"/>
    <property type="match status" value="1"/>
</dbReference>
<comment type="caution">
    <text evidence="7">The sequence shown here is derived from an EMBL/GenBank/DDBJ whole genome shotgun (WGS) entry which is preliminary data.</text>
</comment>
<evidence type="ECO:0000256" key="1">
    <source>
        <dbReference type="ARBA" id="ARBA00004651"/>
    </source>
</evidence>
<protein>
    <submittedName>
        <fullName evidence="7">Cobalt ECF transporter T component CbiQ</fullName>
    </submittedName>
</protein>
<comment type="subcellular location">
    <subcellularLocation>
        <location evidence="1">Cell membrane</location>
        <topology evidence="1">Multi-pass membrane protein</topology>
    </subcellularLocation>
</comment>
<accession>A0A5N0T598</accession>
<proteinExistence type="predicted"/>
<evidence type="ECO:0000256" key="2">
    <source>
        <dbReference type="ARBA" id="ARBA00022475"/>
    </source>
</evidence>
<evidence type="ECO:0000256" key="4">
    <source>
        <dbReference type="ARBA" id="ARBA00022989"/>
    </source>
</evidence>
<evidence type="ECO:0000256" key="3">
    <source>
        <dbReference type="ARBA" id="ARBA00022692"/>
    </source>
</evidence>
<evidence type="ECO:0000313" key="8">
    <source>
        <dbReference type="Proteomes" id="UP000326838"/>
    </source>
</evidence>
<dbReference type="PANTHER" id="PTHR34857">
    <property type="entry name" value="SLL0384 PROTEIN"/>
    <property type="match status" value="1"/>
</dbReference>
<evidence type="ECO:0000256" key="5">
    <source>
        <dbReference type="ARBA" id="ARBA00023136"/>
    </source>
</evidence>
<feature type="transmembrane region" description="Helical" evidence="6">
    <location>
        <begin position="107"/>
        <end position="126"/>
    </location>
</feature>